<dbReference type="WBParaSite" id="Minc3s03718g34599">
    <property type="protein sequence ID" value="Minc3s03718g34599"/>
    <property type="gene ID" value="Minc3s03718g34599"/>
</dbReference>
<evidence type="ECO:0000256" key="3">
    <source>
        <dbReference type="ARBA" id="ARBA00049512"/>
    </source>
</evidence>
<proteinExistence type="predicted"/>
<feature type="transmembrane region" description="Helical" evidence="4">
    <location>
        <begin position="75"/>
        <end position="94"/>
    </location>
</feature>
<evidence type="ECO:0000256" key="1">
    <source>
        <dbReference type="ARBA" id="ARBA00001935"/>
    </source>
</evidence>
<dbReference type="InterPro" id="IPR008972">
    <property type="entry name" value="Cupredoxin"/>
</dbReference>
<comment type="catalytic activity">
    <reaction evidence="3">
        <text>4 Fe(II)-[cytochrome c] + O2 + 8 H(+)(in) = 4 Fe(III)-[cytochrome c] + 2 H2O + 4 H(+)(out)</text>
        <dbReference type="Rhea" id="RHEA:11436"/>
        <dbReference type="Rhea" id="RHEA-COMP:10350"/>
        <dbReference type="Rhea" id="RHEA-COMP:14399"/>
        <dbReference type="ChEBI" id="CHEBI:15377"/>
        <dbReference type="ChEBI" id="CHEBI:15378"/>
        <dbReference type="ChEBI" id="CHEBI:15379"/>
        <dbReference type="ChEBI" id="CHEBI:29033"/>
        <dbReference type="ChEBI" id="CHEBI:29034"/>
        <dbReference type="EC" id="7.1.1.9"/>
    </reaction>
    <physiologicalReaction direction="left-to-right" evidence="3">
        <dbReference type="Rhea" id="RHEA:11437"/>
    </physiologicalReaction>
</comment>
<evidence type="ECO:0000313" key="7">
    <source>
        <dbReference type="WBParaSite" id="Minc3s03718g34599"/>
    </source>
</evidence>
<dbReference type="Proteomes" id="UP000887563">
    <property type="component" value="Unplaced"/>
</dbReference>
<dbReference type="GO" id="GO:0016020">
    <property type="term" value="C:membrane"/>
    <property type="evidence" value="ECO:0007669"/>
    <property type="project" value="InterPro"/>
</dbReference>
<protein>
    <submittedName>
        <fullName evidence="7">Cytochrome oxidase subunit II copper A binding domain-containing protein</fullName>
    </submittedName>
</protein>
<dbReference type="InterPro" id="IPR002429">
    <property type="entry name" value="CcO_II-like_C"/>
</dbReference>
<evidence type="ECO:0000256" key="2">
    <source>
        <dbReference type="ARBA" id="ARBA00022842"/>
    </source>
</evidence>
<dbReference type="PRINTS" id="PR01166">
    <property type="entry name" value="CYCOXIDASEII"/>
</dbReference>
<keyword evidence="4" id="KW-1133">Transmembrane helix</keyword>
<dbReference type="Gene3D" id="2.60.40.420">
    <property type="entry name" value="Cupredoxins - blue copper proteins"/>
    <property type="match status" value="1"/>
</dbReference>
<evidence type="ECO:0000313" key="6">
    <source>
        <dbReference type="Proteomes" id="UP000887563"/>
    </source>
</evidence>
<keyword evidence="4" id="KW-0812">Transmembrane</keyword>
<dbReference type="GO" id="GO:0004129">
    <property type="term" value="F:cytochrome-c oxidase activity"/>
    <property type="evidence" value="ECO:0007669"/>
    <property type="project" value="UniProtKB-EC"/>
</dbReference>
<evidence type="ECO:0000256" key="4">
    <source>
        <dbReference type="SAM" id="Phobius"/>
    </source>
</evidence>
<dbReference type="GO" id="GO:0005507">
    <property type="term" value="F:copper ion binding"/>
    <property type="evidence" value="ECO:0007669"/>
    <property type="project" value="InterPro"/>
</dbReference>
<organism evidence="6 7">
    <name type="scientific">Meloidogyne incognita</name>
    <name type="common">Southern root-knot nematode worm</name>
    <name type="synonym">Oxyuris incognita</name>
    <dbReference type="NCBI Taxonomy" id="6306"/>
    <lineage>
        <taxon>Eukaryota</taxon>
        <taxon>Metazoa</taxon>
        <taxon>Ecdysozoa</taxon>
        <taxon>Nematoda</taxon>
        <taxon>Chromadorea</taxon>
        <taxon>Rhabditida</taxon>
        <taxon>Tylenchina</taxon>
        <taxon>Tylenchomorpha</taxon>
        <taxon>Tylenchoidea</taxon>
        <taxon>Meloidogynidae</taxon>
        <taxon>Meloidogyninae</taxon>
        <taxon>Meloidogyne</taxon>
        <taxon>Meloidogyne incognita group</taxon>
    </lineage>
</organism>
<dbReference type="SUPFAM" id="SSF49503">
    <property type="entry name" value="Cupredoxins"/>
    <property type="match status" value="1"/>
</dbReference>
<feature type="domain" description="Cytochrome oxidase subunit II copper A binding" evidence="5">
    <location>
        <begin position="1"/>
        <end position="96"/>
    </location>
</feature>
<reference evidence="7" key="1">
    <citation type="submission" date="2022-11" db="UniProtKB">
        <authorList>
            <consortium name="WormBaseParasite"/>
        </authorList>
    </citation>
    <scope>IDENTIFICATION</scope>
</reference>
<keyword evidence="2" id="KW-0460">Magnesium</keyword>
<sequence length="96" mass="11411">MEYLMLGREIFLEVDNRLVLPNDLLIRFVCSSSDVIHAWVLPIFFLKTDVISGLITVFRFNFDILGLFLVNVQRFVVLIIHLYQFWLKLLYLIFLS</sequence>
<dbReference type="AlphaFoldDB" id="A0A914N371"/>
<dbReference type="Pfam" id="PF00116">
    <property type="entry name" value="COX2"/>
    <property type="match status" value="1"/>
</dbReference>
<comment type="cofactor">
    <cofactor evidence="1">
        <name>Cu cation</name>
        <dbReference type="ChEBI" id="CHEBI:23378"/>
    </cofactor>
</comment>
<dbReference type="PROSITE" id="PS50857">
    <property type="entry name" value="COX2_CUA"/>
    <property type="match status" value="1"/>
</dbReference>
<name>A0A914N371_MELIC</name>
<accession>A0A914N371</accession>
<evidence type="ECO:0000259" key="5">
    <source>
        <dbReference type="PROSITE" id="PS50857"/>
    </source>
</evidence>
<keyword evidence="6" id="KW-1185">Reference proteome</keyword>
<keyword evidence="4" id="KW-0472">Membrane</keyword>